<dbReference type="Proteomes" id="UP001215598">
    <property type="component" value="Unassembled WGS sequence"/>
</dbReference>
<feature type="region of interest" description="Disordered" evidence="1">
    <location>
        <begin position="128"/>
        <end position="174"/>
    </location>
</feature>
<accession>A0AAD7KA76</accession>
<comment type="caution">
    <text evidence="2">The sequence shown here is derived from an EMBL/GenBank/DDBJ whole genome shotgun (WGS) entry which is preliminary data.</text>
</comment>
<protein>
    <submittedName>
        <fullName evidence="2">Uncharacterized protein</fullName>
    </submittedName>
</protein>
<organism evidence="2 3">
    <name type="scientific">Mycena metata</name>
    <dbReference type="NCBI Taxonomy" id="1033252"/>
    <lineage>
        <taxon>Eukaryota</taxon>
        <taxon>Fungi</taxon>
        <taxon>Dikarya</taxon>
        <taxon>Basidiomycota</taxon>
        <taxon>Agaricomycotina</taxon>
        <taxon>Agaricomycetes</taxon>
        <taxon>Agaricomycetidae</taxon>
        <taxon>Agaricales</taxon>
        <taxon>Marasmiineae</taxon>
        <taxon>Mycenaceae</taxon>
        <taxon>Mycena</taxon>
    </lineage>
</organism>
<evidence type="ECO:0000256" key="1">
    <source>
        <dbReference type="SAM" id="MobiDB-lite"/>
    </source>
</evidence>
<keyword evidence="3" id="KW-1185">Reference proteome</keyword>
<evidence type="ECO:0000313" key="2">
    <source>
        <dbReference type="EMBL" id="KAJ7781493.1"/>
    </source>
</evidence>
<sequence>MARLTIHIPPLPRPQNHPRRRRTSPRLPHDLTSITPRVASTAIQRLIMSEFRDAGFSGAQPQTIERVEREVVACARQHLSSLNDSTNAHTSTANLSNRSAAIATDLVLACEEFTIAPESLRPTRAKLVRKKKKKMVPPTPILIPARSRSPSPTRLPSDDESVPPAIPATVAGVT</sequence>
<evidence type="ECO:0000313" key="3">
    <source>
        <dbReference type="Proteomes" id="UP001215598"/>
    </source>
</evidence>
<name>A0AAD7KA76_9AGAR</name>
<feature type="compositionally biased region" description="Low complexity" evidence="1">
    <location>
        <begin position="144"/>
        <end position="155"/>
    </location>
</feature>
<gene>
    <name evidence="2" type="ORF">B0H16DRAFT_1710693</name>
</gene>
<feature type="region of interest" description="Disordered" evidence="1">
    <location>
        <begin position="1"/>
        <end position="31"/>
    </location>
</feature>
<dbReference type="EMBL" id="JARKIB010000004">
    <property type="protein sequence ID" value="KAJ7781493.1"/>
    <property type="molecule type" value="Genomic_DNA"/>
</dbReference>
<dbReference type="AlphaFoldDB" id="A0AAD7KA76"/>
<proteinExistence type="predicted"/>
<reference evidence="2" key="1">
    <citation type="submission" date="2023-03" db="EMBL/GenBank/DDBJ databases">
        <title>Massive genome expansion in bonnet fungi (Mycena s.s.) driven by repeated elements and novel gene families across ecological guilds.</title>
        <authorList>
            <consortium name="Lawrence Berkeley National Laboratory"/>
            <person name="Harder C.B."/>
            <person name="Miyauchi S."/>
            <person name="Viragh M."/>
            <person name="Kuo A."/>
            <person name="Thoen E."/>
            <person name="Andreopoulos B."/>
            <person name="Lu D."/>
            <person name="Skrede I."/>
            <person name="Drula E."/>
            <person name="Henrissat B."/>
            <person name="Morin E."/>
            <person name="Kohler A."/>
            <person name="Barry K."/>
            <person name="LaButti K."/>
            <person name="Morin E."/>
            <person name="Salamov A."/>
            <person name="Lipzen A."/>
            <person name="Mereny Z."/>
            <person name="Hegedus B."/>
            <person name="Baldrian P."/>
            <person name="Stursova M."/>
            <person name="Weitz H."/>
            <person name="Taylor A."/>
            <person name="Grigoriev I.V."/>
            <person name="Nagy L.G."/>
            <person name="Martin F."/>
            <person name="Kauserud H."/>
        </authorList>
    </citation>
    <scope>NUCLEOTIDE SEQUENCE</scope>
    <source>
        <strain evidence="2">CBHHK182m</strain>
    </source>
</reference>